<gene>
    <name evidence="6" type="ORF">V1Y59_19490</name>
</gene>
<feature type="domain" description="FAD/NAD(P)-binding" evidence="5">
    <location>
        <begin position="6"/>
        <end position="294"/>
    </location>
</feature>
<dbReference type="SUPFAM" id="SSF51905">
    <property type="entry name" value="FAD/NAD(P)-binding domain"/>
    <property type="match status" value="1"/>
</dbReference>
<evidence type="ECO:0000256" key="3">
    <source>
        <dbReference type="ARBA" id="ARBA00022827"/>
    </source>
</evidence>
<accession>A0ABU7MY72</accession>
<dbReference type="GO" id="GO:0016491">
    <property type="term" value="F:oxidoreductase activity"/>
    <property type="evidence" value="ECO:0007669"/>
    <property type="project" value="UniProtKB-KW"/>
</dbReference>
<dbReference type="PANTHER" id="PTHR43557">
    <property type="entry name" value="APOPTOSIS-INDUCING FACTOR 1"/>
    <property type="match status" value="1"/>
</dbReference>
<dbReference type="Proteomes" id="UP001335729">
    <property type="component" value="Unassembled WGS sequence"/>
</dbReference>
<dbReference type="EMBL" id="JAZDUE010000018">
    <property type="protein sequence ID" value="MEE4025277.1"/>
    <property type="molecule type" value="Genomic_DNA"/>
</dbReference>
<reference evidence="6 7" key="1">
    <citation type="submission" date="2024-01" db="EMBL/GenBank/DDBJ databases">
        <title>Draft genome sequence of Gordonia sp. PKS22-38.</title>
        <authorList>
            <person name="Suphannarot A."/>
            <person name="Mingma R."/>
        </authorList>
    </citation>
    <scope>NUCLEOTIDE SEQUENCE [LARGE SCALE GENOMIC DNA]</scope>
    <source>
        <strain evidence="6 7">PKS22-38</strain>
    </source>
</reference>
<dbReference type="InterPro" id="IPR016156">
    <property type="entry name" value="FAD/NAD-linked_Rdtase_dimer_sf"/>
</dbReference>
<protein>
    <submittedName>
        <fullName evidence="6">FAD/NAD(P)-binding oxidoreductase</fullName>
        <ecNumber evidence="6">1.-.-.-</ecNumber>
    </submittedName>
</protein>
<evidence type="ECO:0000256" key="4">
    <source>
        <dbReference type="ARBA" id="ARBA00023002"/>
    </source>
</evidence>
<sequence length="384" mass="40333">MSEPGLIVIGSGAAGIGAAEAYREHRNDVPVRILTADVDAPYMRPPLSKEFLRGESDDVGVHTPEWLAERKLELSTGTRVDGIDVRDRVVTAAGRRFAYSELIVACGSHPRTLPVPGGDRALSLRSLRDAEELRRVAEQSDSAVVVGAGFIGCEAAASLAMRGVSVTLVAPGQVPQQKRFGVEVGERLRSMVEDAGARFVGGVRVQEITAEGVVLDNGVTVDTDLVVAATGVTPDSALAGPAGLSVEQARIVVDADMRTAQPGVFAAGDVALAANVAAGRSIAVEHWQDAADQGAVAGRRAAGIEAAWAQVPGFWSTIGTATVKYHAWGDGYDRCRLIDHRDGFTAWYESDGVAVGVLTHNADDDYELGEELIRVGESAPVAMS</sequence>
<keyword evidence="4 6" id="KW-0560">Oxidoreductase</keyword>
<name>A0ABU7MY72_9ACTN</name>
<dbReference type="InterPro" id="IPR036188">
    <property type="entry name" value="FAD/NAD-bd_sf"/>
</dbReference>
<dbReference type="Gene3D" id="3.30.390.30">
    <property type="match status" value="1"/>
</dbReference>
<dbReference type="PANTHER" id="PTHR43557:SF2">
    <property type="entry name" value="RIESKE DOMAIN-CONTAINING PROTEIN-RELATED"/>
    <property type="match status" value="1"/>
</dbReference>
<comment type="cofactor">
    <cofactor evidence="1">
        <name>FAD</name>
        <dbReference type="ChEBI" id="CHEBI:57692"/>
    </cofactor>
</comment>
<dbReference type="Gene3D" id="3.50.50.60">
    <property type="entry name" value="FAD/NAD(P)-binding domain"/>
    <property type="match status" value="2"/>
</dbReference>
<proteinExistence type="predicted"/>
<evidence type="ECO:0000313" key="7">
    <source>
        <dbReference type="Proteomes" id="UP001335729"/>
    </source>
</evidence>
<keyword evidence="7" id="KW-1185">Reference proteome</keyword>
<dbReference type="EC" id="1.-.-.-" evidence="6"/>
<evidence type="ECO:0000256" key="1">
    <source>
        <dbReference type="ARBA" id="ARBA00001974"/>
    </source>
</evidence>
<keyword evidence="3" id="KW-0274">FAD</keyword>
<evidence type="ECO:0000313" key="6">
    <source>
        <dbReference type="EMBL" id="MEE4025277.1"/>
    </source>
</evidence>
<dbReference type="Pfam" id="PF07992">
    <property type="entry name" value="Pyr_redox_2"/>
    <property type="match status" value="1"/>
</dbReference>
<dbReference type="InterPro" id="IPR023753">
    <property type="entry name" value="FAD/NAD-binding_dom"/>
</dbReference>
<evidence type="ECO:0000259" key="5">
    <source>
        <dbReference type="Pfam" id="PF07992"/>
    </source>
</evidence>
<dbReference type="PRINTS" id="PR00368">
    <property type="entry name" value="FADPNR"/>
</dbReference>
<evidence type="ECO:0000256" key="2">
    <source>
        <dbReference type="ARBA" id="ARBA00022630"/>
    </source>
</evidence>
<dbReference type="PRINTS" id="PR00469">
    <property type="entry name" value="PNDRDTASEII"/>
</dbReference>
<dbReference type="RefSeq" id="WP_330506706.1">
    <property type="nucleotide sequence ID" value="NZ_JAZDUE010000018.1"/>
</dbReference>
<dbReference type="InterPro" id="IPR050446">
    <property type="entry name" value="FAD-oxidoreductase/Apoptosis"/>
</dbReference>
<dbReference type="SUPFAM" id="SSF55424">
    <property type="entry name" value="FAD/NAD-linked reductases, dimerisation (C-terminal) domain"/>
    <property type="match status" value="1"/>
</dbReference>
<comment type="caution">
    <text evidence="6">The sequence shown here is derived from an EMBL/GenBank/DDBJ whole genome shotgun (WGS) entry which is preliminary data.</text>
</comment>
<organism evidence="6 7">
    <name type="scientific">Gordonia prachuapensis</name>
    <dbReference type="NCBI Taxonomy" id="3115651"/>
    <lineage>
        <taxon>Bacteria</taxon>
        <taxon>Bacillati</taxon>
        <taxon>Actinomycetota</taxon>
        <taxon>Actinomycetes</taxon>
        <taxon>Mycobacteriales</taxon>
        <taxon>Gordoniaceae</taxon>
        <taxon>Gordonia</taxon>
    </lineage>
</organism>
<keyword evidence="2" id="KW-0285">Flavoprotein</keyword>